<dbReference type="SUPFAM" id="SSF53474">
    <property type="entry name" value="alpha/beta-Hydrolases"/>
    <property type="match status" value="1"/>
</dbReference>
<proteinExistence type="predicted"/>
<evidence type="ECO:0000259" key="1">
    <source>
        <dbReference type="Pfam" id="PF02129"/>
    </source>
</evidence>
<organism evidence="2 3">
    <name type="scientific">Cinara cedri</name>
    <dbReference type="NCBI Taxonomy" id="506608"/>
    <lineage>
        <taxon>Eukaryota</taxon>
        <taxon>Metazoa</taxon>
        <taxon>Ecdysozoa</taxon>
        <taxon>Arthropoda</taxon>
        <taxon>Hexapoda</taxon>
        <taxon>Insecta</taxon>
        <taxon>Pterygota</taxon>
        <taxon>Neoptera</taxon>
        <taxon>Paraneoptera</taxon>
        <taxon>Hemiptera</taxon>
        <taxon>Sternorrhyncha</taxon>
        <taxon>Aphidomorpha</taxon>
        <taxon>Aphidoidea</taxon>
        <taxon>Aphididae</taxon>
        <taxon>Lachninae</taxon>
        <taxon>Cinara</taxon>
    </lineage>
</organism>
<dbReference type="Proteomes" id="UP000325440">
    <property type="component" value="Unassembled WGS sequence"/>
</dbReference>
<reference evidence="2 3" key="1">
    <citation type="submission" date="2019-08" db="EMBL/GenBank/DDBJ databases">
        <authorList>
            <person name="Alioto T."/>
            <person name="Alioto T."/>
            <person name="Gomez Garrido J."/>
        </authorList>
    </citation>
    <scope>NUCLEOTIDE SEQUENCE [LARGE SCALE GENOMIC DNA]</scope>
</reference>
<keyword evidence="2" id="KW-0378">Hydrolase</keyword>
<evidence type="ECO:0000313" key="2">
    <source>
        <dbReference type="EMBL" id="VVC46325.1"/>
    </source>
</evidence>
<keyword evidence="3" id="KW-1185">Reference proteome</keyword>
<dbReference type="PANTHER" id="PTHR42103:SF2">
    <property type="entry name" value="AB HYDROLASE-1 DOMAIN-CONTAINING PROTEIN"/>
    <property type="match status" value="1"/>
</dbReference>
<dbReference type="Pfam" id="PF02129">
    <property type="entry name" value="Peptidase_S15"/>
    <property type="match status" value="1"/>
</dbReference>
<sequence>MVEVFLNNTTEKIEGEYHQSKDVNAPVALVLHHHPQYGGNMTHKMIHNTYTSFINNNFSALKINFRGVGKSTGTFDKGIGELIDAAVAIDWLQEHNSSNVPIWIAGFSFGAWIAMQLTMRRPEIVGFVAISPPATTYDFSFLSPCPVPGLIIQGDNDTLSEEDDIACLVTRVTNSVKSKYMQYYIVGDTNHFLRNKEEEAMQIIDDYIKLRLNNTSYQNSYSNVISKKIQEYA</sequence>
<dbReference type="Gene3D" id="3.40.50.1820">
    <property type="entry name" value="alpha/beta hydrolase"/>
    <property type="match status" value="1"/>
</dbReference>
<gene>
    <name evidence="2" type="ORF">CINCED_3A003531</name>
</gene>
<protein>
    <submittedName>
        <fullName evidence="2">Xaa-Pro dipeptidyl-peptidase-like domain,Alpha/Beta hydrolase fold</fullName>
    </submittedName>
</protein>
<name>A0A5E4NT39_9HEMI</name>
<dbReference type="GO" id="GO:0016787">
    <property type="term" value="F:hydrolase activity"/>
    <property type="evidence" value="ECO:0007669"/>
    <property type="project" value="UniProtKB-KW"/>
</dbReference>
<dbReference type="AlphaFoldDB" id="A0A5E4NT39"/>
<feature type="domain" description="Xaa-Pro dipeptidyl-peptidase-like" evidence="1">
    <location>
        <begin position="26"/>
        <end position="138"/>
    </location>
</feature>
<accession>A0A5E4NT39</accession>
<dbReference type="EMBL" id="CABPRJ010002470">
    <property type="protein sequence ID" value="VVC46325.1"/>
    <property type="molecule type" value="Genomic_DNA"/>
</dbReference>
<dbReference type="InterPro" id="IPR029058">
    <property type="entry name" value="AB_hydrolase_fold"/>
</dbReference>
<dbReference type="InterPro" id="IPR000383">
    <property type="entry name" value="Xaa-Pro-like_dom"/>
</dbReference>
<dbReference type="OrthoDB" id="10260961at2759"/>
<evidence type="ECO:0000313" key="3">
    <source>
        <dbReference type="Proteomes" id="UP000325440"/>
    </source>
</evidence>
<dbReference type="PANTHER" id="PTHR42103">
    <property type="entry name" value="ALPHA/BETA-HYDROLASES SUPERFAMILY PROTEIN"/>
    <property type="match status" value="1"/>
</dbReference>